<feature type="compositionally biased region" description="Basic and acidic residues" evidence="1">
    <location>
        <begin position="1"/>
        <end position="10"/>
    </location>
</feature>
<keyword evidence="3" id="KW-1185">Reference proteome</keyword>
<name>A0A8S0VSH5_CYCAE</name>
<dbReference type="EMBL" id="CACVBS010000057">
    <property type="protein sequence ID" value="CAA7267039.1"/>
    <property type="molecule type" value="Genomic_DNA"/>
</dbReference>
<evidence type="ECO:0000313" key="2">
    <source>
        <dbReference type="EMBL" id="CAA7267039.1"/>
    </source>
</evidence>
<feature type="region of interest" description="Disordered" evidence="1">
    <location>
        <begin position="1"/>
        <end position="30"/>
    </location>
</feature>
<comment type="caution">
    <text evidence="2">The sequence shown here is derived from an EMBL/GenBank/DDBJ whole genome shotgun (WGS) entry which is preliminary data.</text>
</comment>
<feature type="compositionally biased region" description="Polar residues" evidence="1">
    <location>
        <begin position="13"/>
        <end position="30"/>
    </location>
</feature>
<evidence type="ECO:0000313" key="3">
    <source>
        <dbReference type="Proteomes" id="UP000467700"/>
    </source>
</evidence>
<organism evidence="2 3">
    <name type="scientific">Cyclocybe aegerita</name>
    <name type="common">Black poplar mushroom</name>
    <name type="synonym">Agrocybe aegerita</name>
    <dbReference type="NCBI Taxonomy" id="1973307"/>
    <lineage>
        <taxon>Eukaryota</taxon>
        <taxon>Fungi</taxon>
        <taxon>Dikarya</taxon>
        <taxon>Basidiomycota</taxon>
        <taxon>Agaricomycotina</taxon>
        <taxon>Agaricomycetes</taxon>
        <taxon>Agaricomycetidae</taxon>
        <taxon>Agaricales</taxon>
        <taxon>Agaricineae</taxon>
        <taxon>Bolbitiaceae</taxon>
        <taxon>Cyclocybe</taxon>
    </lineage>
</organism>
<accession>A0A8S0VSH5</accession>
<reference evidence="2 3" key="1">
    <citation type="submission" date="2020-01" db="EMBL/GenBank/DDBJ databases">
        <authorList>
            <person name="Gupta K D."/>
        </authorList>
    </citation>
    <scope>NUCLEOTIDE SEQUENCE [LARGE SCALE GENOMIC DNA]</scope>
</reference>
<gene>
    <name evidence="2" type="ORF">AAE3_LOCUS9267</name>
</gene>
<dbReference type="Proteomes" id="UP000467700">
    <property type="component" value="Unassembled WGS sequence"/>
</dbReference>
<proteinExistence type="predicted"/>
<protein>
    <submittedName>
        <fullName evidence="2">Uncharacterized protein</fullName>
    </submittedName>
</protein>
<sequence>MNHAEPEIPHAKYTTSTSREASVHHSQTLQQIHRTINTTSTTDDEGSNGPAYSIAANVRGAATPIASVSYPGGALIRGRGPGAYAVTTLTGTSSSCSLVSDSKPTVSNGNKTTEYFATKDQHN</sequence>
<dbReference type="AlphaFoldDB" id="A0A8S0VSH5"/>
<evidence type="ECO:0000256" key="1">
    <source>
        <dbReference type="SAM" id="MobiDB-lite"/>
    </source>
</evidence>